<dbReference type="Proteomes" id="UP000622166">
    <property type="component" value="Unassembled WGS sequence"/>
</dbReference>
<evidence type="ECO:0000313" key="1">
    <source>
        <dbReference type="EMBL" id="GGZ17696.1"/>
    </source>
</evidence>
<name>A0A918PQL3_9ACTN</name>
<sequence length="157" mass="17007">MATADTSSIRTTPARPTGKATLIGWIPISRKRSGAFLHTPVGECPETGNTALAEHPGPDVSDLRTTTERMPFSFARVSVNTVRAAGLDTSGPLHGKGGPTHIRPEPVVEVMRVLRTPWRAARDPCSAPRRRALYRPRTPCVSLPETFWGCCRAAPVQ</sequence>
<reference evidence="1" key="1">
    <citation type="journal article" date="2014" name="Int. J. Syst. Evol. Microbiol.">
        <title>Complete genome sequence of Corynebacterium casei LMG S-19264T (=DSM 44701T), isolated from a smear-ripened cheese.</title>
        <authorList>
            <consortium name="US DOE Joint Genome Institute (JGI-PGF)"/>
            <person name="Walter F."/>
            <person name="Albersmeier A."/>
            <person name="Kalinowski J."/>
            <person name="Ruckert C."/>
        </authorList>
    </citation>
    <scope>NUCLEOTIDE SEQUENCE</scope>
    <source>
        <strain evidence="1">JCM 4815</strain>
    </source>
</reference>
<protein>
    <submittedName>
        <fullName evidence="1">Uncharacterized protein</fullName>
    </submittedName>
</protein>
<dbReference type="EMBL" id="BMVW01000008">
    <property type="protein sequence ID" value="GGZ17696.1"/>
    <property type="molecule type" value="Genomic_DNA"/>
</dbReference>
<accession>A0A918PQL3</accession>
<keyword evidence="2" id="KW-1185">Reference proteome</keyword>
<evidence type="ECO:0000313" key="2">
    <source>
        <dbReference type="Proteomes" id="UP000622166"/>
    </source>
</evidence>
<dbReference type="AlphaFoldDB" id="A0A918PQL3"/>
<gene>
    <name evidence="1" type="ORF">GCM10010365_42040</name>
</gene>
<reference evidence="1" key="2">
    <citation type="submission" date="2020-09" db="EMBL/GenBank/DDBJ databases">
        <authorList>
            <person name="Sun Q."/>
            <person name="Ohkuma M."/>
        </authorList>
    </citation>
    <scope>NUCLEOTIDE SEQUENCE</scope>
    <source>
        <strain evidence="1">JCM 4815</strain>
    </source>
</reference>
<comment type="caution">
    <text evidence="1">The sequence shown here is derived from an EMBL/GenBank/DDBJ whole genome shotgun (WGS) entry which is preliminary data.</text>
</comment>
<organism evidence="1 2">
    <name type="scientific">Streptomyces poonensis</name>
    <dbReference type="NCBI Taxonomy" id="68255"/>
    <lineage>
        <taxon>Bacteria</taxon>
        <taxon>Bacillati</taxon>
        <taxon>Actinomycetota</taxon>
        <taxon>Actinomycetes</taxon>
        <taxon>Kitasatosporales</taxon>
        <taxon>Streptomycetaceae</taxon>
        <taxon>Streptomyces</taxon>
    </lineage>
</organism>
<proteinExistence type="predicted"/>